<dbReference type="AlphaFoldDB" id="A0AAE0Y716"/>
<accession>A0AAE0Y716</accession>
<name>A0AAE0Y716_9GAST</name>
<comment type="caution">
    <text evidence="1">The sequence shown here is derived from an EMBL/GenBank/DDBJ whole genome shotgun (WGS) entry which is preliminary data.</text>
</comment>
<dbReference type="Proteomes" id="UP001283361">
    <property type="component" value="Unassembled WGS sequence"/>
</dbReference>
<sequence length="157" mass="18150">MKRSLFSPIEDVRQQVLLLPRCADSEDLSAVPAVTRHRWTVQYAHSQLDQQDKHQRCIRRKGRKTKEANTHTQKTVLSMGLKCGSDGAWYYSWSPGKDELERFEALFCGVLWFNMVDRQFCSSPTVRLRDSCKTSFRDNLQKAVISLDLVIKTEIIA</sequence>
<protein>
    <submittedName>
        <fullName evidence="1">Uncharacterized protein</fullName>
    </submittedName>
</protein>
<keyword evidence="2" id="KW-1185">Reference proteome</keyword>
<reference evidence="1" key="1">
    <citation type="journal article" date="2023" name="G3 (Bethesda)">
        <title>A reference genome for the long-term kleptoplast-retaining sea slug Elysia crispata morphotype clarki.</title>
        <authorList>
            <person name="Eastman K.E."/>
            <person name="Pendleton A.L."/>
            <person name="Shaikh M.A."/>
            <person name="Suttiyut T."/>
            <person name="Ogas R."/>
            <person name="Tomko P."/>
            <person name="Gavelis G."/>
            <person name="Widhalm J.R."/>
            <person name="Wisecaver J.H."/>
        </authorList>
    </citation>
    <scope>NUCLEOTIDE SEQUENCE</scope>
    <source>
        <strain evidence="1">ECLA1</strain>
    </source>
</reference>
<proteinExistence type="predicted"/>
<gene>
    <name evidence="1" type="ORF">RRG08_003559</name>
</gene>
<organism evidence="1 2">
    <name type="scientific">Elysia crispata</name>
    <name type="common">lettuce slug</name>
    <dbReference type="NCBI Taxonomy" id="231223"/>
    <lineage>
        <taxon>Eukaryota</taxon>
        <taxon>Metazoa</taxon>
        <taxon>Spiralia</taxon>
        <taxon>Lophotrochozoa</taxon>
        <taxon>Mollusca</taxon>
        <taxon>Gastropoda</taxon>
        <taxon>Heterobranchia</taxon>
        <taxon>Euthyneura</taxon>
        <taxon>Panpulmonata</taxon>
        <taxon>Sacoglossa</taxon>
        <taxon>Placobranchoidea</taxon>
        <taxon>Plakobranchidae</taxon>
        <taxon>Elysia</taxon>
    </lineage>
</organism>
<dbReference type="EMBL" id="JAWDGP010006844">
    <property type="protein sequence ID" value="KAK3734652.1"/>
    <property type="molecule type" value="Genomic_DNA"/>
</dbReference>
<evidence type="ECO:0000313" key="1">
    <source>
        <dbReference type="EMBL" id="KAK3734652.1"/>
    </source>
</evidence>
<evidence type="ECO:0000313" key="2">
    <source>
        <dbReference type="Proteomes" id="UP001283361"/>
    </source>
</evidence>